<dbReference type="EMBL" id="WQMT02000009">
    <property type="protein sequence ID" value="KAG9219584.1"/>
    <property type="molecule type" value="Genomic_DNA"/>
</dbReference>
<organism evidence="1 2">
    <name type="scientific">Pleurotus cornucopiae</name>
    <name type="common">Cornucopia mushroom</name>
    <dbReference type="NCBI Taxonomy" id="5321"/>
    <lineage>
        <taxon>Eukaryota</taxon>
        <taxon>Fungi</taxon>
        <taxon>Dikarya</taxon>
        <taxon>Basidiomycota</taxon>
        <taxon>Agaricomycotina</taxon>
        <taxon>Agaricomycetes</taxon>
        <taxon>Agaricomycetidae</taxon>
        <taxon>Agaricales</taxon>
        <taxon>Pleurotineae</taxon>
        <taxon>Pleurotaceae</taxon>
        <taxon>Pleurotus</taxon>
    </lineage>
</organism>
<evidence type="ECO:0000313" key="1">
    <source>
        <dbReference type="EMBL" id="KAG9219584.1"/>
    </source>
</evidence>
<gene>
    <name evidence="1" type="ORF">CCMSSC00406_0008209</name>
</gene>
<evidence type="ECO:0000313" key="2">
    <source>
        <dbReference type="Proteomes" id="UP000824881"/>
    </source>
</evidence>
<keyword evidence="2" id="KW-1185">Reference proteome</keyword>
<protein>
    <submittedName>
        <fullName evidence="1">Uncharacterized protein</fullName>
    </submittedName>
</protein>
<accession>A0ACB7IN50</accession>
<reference evidence="1 2" key="1">
    <citation type="journal article" date="2021" name="Appl. Environ. Microbiol.">
        <title>Genetic linkage and physical mapping for an oyster mushroom Pleurotus cornucopiae and QTL analysis for the trait cap color.</title>
        <authorList>
            <person name="Zhang Y."/>
            <person name="Gao W."/>
            <person name="Sonnenberg A."/>
            <person name="Chen Q."/>
            <person name="Zhang J."/>
            <person name="Huang C."/>
        </authorList>
    </citation>
    <scope>NUCLEOTIDE SEQUENCE [LARGE SCALE GENOMIC DNA]</scope>
    <source>
        <strain evidence="1">CCMSSC00406</strain>
    </source>
</reference>
<sequence>MAAAAIWLARLALGLEQWTPNLAHYSSYAESGLIPTANLMLNYILKTTDHESFHKKYASKRFLKSSVYMREWALEKWQENCRVNLKEERPALNEQIWEARLEAEALEGAHETVEYVEREDVDASRSKASQRLDKTFITCILLLF</sequence>
<name>A0ACB7IN50_PLECO</name>
<comment type="caution">
    <text evidence="1">The sequence shown here is derived from an EMBL/GenBank/DDBJ whole genome shotgun (WGS) entry which is preliminary data.</text>
</comment>
<proteinExistence type="predicted"/>
<dbReference type="Proteomes" id="UP000824881">
    <property type="component" value="Unassembled WGS sequence"/>
</dbReference>